<evidence type="ECO:0000313" key="1">
    <source>
        <dbReference type="EMBL" id="CAG8835707.1"/>
    </source>
</evidence>
<dbReference type="EMBL" id="CAJVQB010052008">
    <property type="protein sequence ID" value="CAG8835707.1"/>
    <property type="molecule type" value="Genomic_DNA"/>
</dbReference>
<sequence length="69" mass="7893">TSIVPTSKTLKAKVNEVKDISPWIKRKNEGGWTTTISLKYLKNLIAPEKKSAKRKESKMEHVVLAENWN</sequence>
<reference evidence="1 2" key="1">
    <citation type="submission" date="2021-06" db="EMBL/GenBank/DDBJ databases">
        <authorList>
            <person name="Kallberg Y."/>
            <person name="Tangrot J."/>
            <person name="Rosling A."/>
        </authorList>
    </citation>
    <scope>NUCLEOTIDE SEQUENCE [LARGE SCALE GENOMIC DNA]</scope>
    <source>
        <strain evidence="1 2">120-4 pot B 10/14</strain>
    </source>
</reference>
<keyword evidence="2" id="KW-1185">Reference proteome</keyword>
<feature type="non-terminal residue" evidence="1">
    <location>
        <position position="69"/>
    </location>
</feature>
<evidence type="ECO:0000313" key="2">
    <source>
        <dbReference type="Proteomes" id="UP000789901"/>
    </source>
</evidence>
<gene>
    <name evidence="1" type="ORF">GMARGA_LOCUS32703</name>
</gene>
<organism evidence="1 2">
    <name type="scientific">Gigaspora margarita</name>
    <dbReference type="NCBI Taxonomy" id="4874"/>
    <lineage>
        <taxon>Eukaryota</taxon>
        <taxon>Fungi</taxon>
        <taxon>Fungi incertae sedis</taxon>
        <taxon>Mucoromycota</taxon>
        <taxon>Glomeromycotina</taxon>
        <taxon>Glomeromycetes</taxon>
        <taxon>Diversisporales</taxon>
        <taxon>Gigasporaceae</taxon>
        <taxon>Gigaspora</taxon>
    </lineage>
</organism>
<name>A0ABN7WM33_GIGMA</name>
<accession>A0ABN7WM33</accession>
<dbReference type="Proteomes" id="UP000789901">
    <property type="component" value="Unassembled WGS sequence"/>
</dbReference>
<feature type="non-terminal residue" evidence="1">
    <location>
        <position position="1"/>
    </location>
</feature>
<protein>
    <submittedName>
        <fullName evidence="1">42739_t:CDS:1</fullName>
    </submittedName>
</protein>
<proteinExistence type="predicted"/>
<comment type="caution">
    <text evidence="1">The sequence shown here is derived from an EMBL/GenBank/DDBJ whole genome shotgun (WGS) entry which is preliminary data.</text>
</comment>